<organism evidence="1 2">
    <name type="scientific">Chryseobacterium indoltheticum</name>
    <dbReference type="NCBI Taxonomy" id="254"/>
    <lineage>
        <taxon>Bacteria</taxon>
        <taxon>Pseudomonadati</taxon>
        <taxon>Bacteroidota</taxon>
        <taxon>Flavobacteriia</taxon>
        <taxon>Flavobacteriales</taxon>
        <taxon>Weeksellaceae</taxon>
        <taxon>Chryseobacterium group</taxon>
        <taxon>Chryseobacterium</taxon>
    </lineage>
</organism>
<dbReference type="Proteomes" id="UP000254282">
    <property type="component" value="Unassembled WGS sequence"/>
</dbReference>
<gene>
    <name evidence="1" type="ORF">NCTC13532_04097</name>
</gene>
<evidence type="ECO:0000313" key="2">
    <source>
        <dbReference type="Proteomes" id="UP000254282"/>
    </source>
</evidence>
<protein>
    <submittedName>
        <fullName evidence="1">Uncharacterized protein</fullName>
    </submittedName>
</protein>
<sequence>MLNALNVIAIEGKFKRSEIILKNTFLFKQKPTDISFDLDNDEYCILYYIDSTESWFLTNKNLIFPFVRLSVDLSSLVKVDFSNIKENPSHKLINKRLDLFMENKKINIMVEEKSWHLIYNIFKFIISKNF</sequence>
<proteinExistence type="predicted"/>
<accession>A0A381FPI4</accession>
<dbReference type="EMBL" id="UFVR01000004">
    <property type="protein sequence ID" value="SUX48480.1"/>
    <property type="molecule type" value="Genomic_DNA"/>
</dbReference>
<dbReference type="RefSeq" id="WP_115621580.1">
    <property type="nucleotide sequence ID" value="NZ_UFVR01000004.1"/>
</dbReference>
<dbReference type="AlphaFoldDB" id="A0A381FPI4"/>
<reference evidence="1 2" key="1">
    <citation type="submission" date="2018-06" db="EMBL/GenBank/DDBJ databases">
        <authorList>
            <consortium name="Pathogen Informatics"/>
            <person name="Doyle S."/>
        </authorList>
    </citation>
    <scope>NUCLEOTIDE SEQUENCE [LARGE SCALE GENOMIC DNA]</scope>
    <source>
        <strain evidence="1 2">NCTC13532</strain>
    </source>
</reference>
<evidence type="ECO:0000313" key="1">
    <source>
        <dbReference type="EMBL" id="SUX48480.1"/>
    </source>
</evidence>
<name>A0A381FPI4_9FLAO</name>